<dbReference type="AlphaFoldDB" id="A0A6G7YF46"/>
<dbReference type="InterPro" id="IPR017517">
    <property type="entry name" value="Maleyloyr_isom"/>
</dbReference>
<dbReference type="KEGG" id="npi:G7071_08160"/>
<accession>A0A6G7YF46</accession>
<gene>
    <name evidence="1" type="ORF">G7071_08160</name>
</gene>
<name>A0A6G7YF46_9ACTN</name>
<dbReference type="SUPFAM" id="SSF109854">
    <property type="entry name" value="DinB/YfiT-like putative metalloenzymes"/>
    <property type="match status" value="1"/>
</dbReference>
<proteinExistence type="predicted"/>
<reference evidence="1 2" key="1">
    <citation type="submission" date="2020-03" db="EMBL/GenBank/DDBJ databases">
        <title>Nocardioides sp. nov., isolated from fish.</title>
        <authorList>
            <person name="Hyun D.-W."/>
            <person name="Bae J.-W."/>
        </authorList>
    </citation>
    <scope>NUCLEOTIDE SEQUENCE [LARGE SCALE GENOMIC DNA]</scope>
    <source>
        <strain evidence="1 2">HDW12A</strain>
    </source>
</reference>
<dbReference type="RefSeq" id="WP_166317189.1">
    <property type="nucleotide sequence ID" value="NZ_CP049866.1"/>
</dbReference>
<evidence type="ECO:0000313" key="1">
    <source>
        <dbReference type="EMBL" id="QIK75413.1"/>
    </source>
</evidence>
<dbReference type="InterPro" id="IPR034660">
    <property type="entry name" value="DinB/YfiT-like"/>
</dbReference>
<organism evidence="1 2">
    <name type="scientific">Nocardioides piscis</name>
    <dbReference type="NCBI Taxonomy" id="2714938"/>
    <lineage>
        <taxon>Bacteria</taxon>
        <taxon>Bacillati</taxon>
        <taxon>Actinomycetota</taxon>
        <taxon>Actinomycetes</taxon>
        <taxon>Propionibacteriales</taxon>
        <taxon>Nocardioidaceae</taxon>
        <taxon>Nocardioides</taxon>
    </lineage>
</organism>
<sequence length="189" mass="20807">MSDSSLEVAERHRRFADCFATVARNVEDWAAPAPVAGWTARDVVDHLTGWFLHFLASGGVDLAPAPADSHDPVATWLHHAAAVQQLLETRGEEEFTHPHAGTHRLADAVDRFYSADVFMHTWDLARAGGVHVELDEDYARQLLEGMRPIEEMLRSSGQYGAAVPVPDDAPVVDQLMGFVGRDPEFSPAR</sequence>
<dbReference type="EMBL" id="CP049866">
    <property type="protein sequence ID" value="QIK75413.1"/>
    <property type="molecule type" value="Genomic_DNA"/>
</dbReference>
<evidence type="ECO:0000313" key="2">
    <source>
        <dbReference type="Proteomes" id="UP000502035"/>
    </source>
</evidence>
<dbReference type="NCBIfam" id="TIGR03086">
    <property type="entry name" value="TIGR03086 family metal-binding protein"/>
    <property type="match status" value="1"/>
</dbReference>
<dbReference type="NCBIfam" id="TIGR03083">
    <property type="entry name" value="maleylpyruvate isomerase family mycothiol-dependent enzyme"/>
    <property type="match status" value="1"/>
</dbReference>
<keyword evidence="2" id="KW-1185">Reference proteome</keyword>
<dbReference type="InterPro" id="IPR017520">
    <property type="entry name" value="CHP03086"/>
</dbReference>
<dbReference type="Proteomes" id="UP000502035">
    <property type="component" value="Chromosome"/>
</dbReference>
<protein>
    <submittedName>
        <fullName evidence="1">TIGR03086 family protein</fullName>
    </submittedName>
</protein>